<dbReference type="Proteomes" id="UP000777482">
    <property type="component" value="Unassembled WGS sequence"/>
</dbReference>
<feature type="compositionally biased region" description="Basic residues" evidence="8">
    <location>
        <begin position="745"/>
        <end position="754"/>
    </location>
</feature>
<name>A0A9P6W8F1_RHOMI</name>
<evidence type="ECO:0000256" key="9">
    <source>
        <dbReference type="SAM" id="Phobius"/>
    </source>
</evidence>
<evidence type="ECO:0000313" key="12">
    <source>
        <dbReference type="Proteomes" id="UP000777482"/>
    </source>
</evidence>
<feature type="transmembrane region" description="Helical" evidence="9">
    <location>
        <begin position="699"/>
        <end position="725"/>
    </location>
</feature>
<feature type="region of interest" description="Disordered" evidence="8">
    <location>
        <begin position="1322"/>
        <end position="1361"/>
    </location>
</feature>
<keyword evidence="3" id="KW-0853">WD repeat</keyword>
<dbReference type="GO" id="GO:0032933">
    <property type="term" value="P:SREBP signaling pathway"/>
    <property type="evidence" value="ECO:0007669"/>
    <property type="project" value="InterPro"/>
</dbReference>
<reference evidence="11 12" key="1">
    <citation type="submission" date="2020-11" db="EMBL/GenBank/DDBJ databases">
        <title>Kefir isolates.</title>
        <authorList>
            <person name="Marcisauskas S."/>
            <person name="Kim Y."/>
            <person name="Blasche S."/>
        </authorList>
    </citation>
    <scope>NUCLEOTIDE SEQUENCE [LARGE SCALE GENOMIC DNA]</scope>
    <source>
        <strain evidence="11 12">KR</strain>
    </source>
</reference>
<keyword evidence="9" id="KW-1133">Transmembrane helix</keyword>
<sequence>MRKADPKPVVGSRFTKANRNRQPSRQPAEAYAQRDQWSRVEALYQRLAAAFERLGAWISTHQTLSLLATALVICSLLSPAILITFSPSGSFLDVSTSAITRRGRGEFVWELDGMARQGLISTEEEVCWDRVTNYYAKTGREGGGTRIRVEQILIPVGAVGTSTSSRATISKAALHRIWRVQEELERRLRANQIKGNTCIRTGDSPTAGCAVLSPTGWWTDEAALLRDEDVHRTLSGRPPARGAITLPLTLSDTFVGIGRDRQGFIKTAQQFILTFLLESAPIRDGQDADDESLRVATAAWRSAVHDVVANRGWHAALPTSTAHEHDPIGIASDSKSPIRHVVLKYLPRLTVEAHPRLLENTIYGAGYALVLVYVSRFVRKLRAHSKLGLLATGAVELVASGIMSVSICWLLGWGLSLVPWNLLAFLVLTSGLDNMILVLRAISDTDVNLPVPRRMSKGLRTVGAEMTMLLVVEELLALGLLWWVEITVMREWIRFGAVVLVVDYFLELTFFSTVLSIDIQRLELADLLAQNSAAPYKPLTETAVASDHPHGTAQGRSLASIARSTWKVLRDRPAKTSTVAFLWIINTFLWTSYGSEHYLPAACSQTALSPDRPFLAPALSPSVSRSLRIGQGADSASSSYSEVAPGAAETFWALVNPRNSTSVQVYLEPPISIQFLDDGALAAPESLEALLPHEQSTSIFVKVGVVLLPIAVVMGLLYVLLIYLLKDAELLQAHWGSEERLGGAGRKRRRHSSLKKSQAGIEAVPDRHGALRHQHDVEVIASRGDILVTWAALDTHLRVSRLVSGAFQHAYDVALDGFESVPALARIVLDSSATHCAVLSTDGKFFVWELAKEAAVPVRFAGEGEANSPITCVVPAYGTDFALPRVSTDSQGVPPMSPSSHPAGEPVFYTLHKDGSVHQWAITAAGPTCRRVYAPSPRRYLVPTRSGAPLSVALDKGDKMQVEPLDDATSGPQLDIVLDVAHFTALASVRFGVANQQDSLFAIGRSSGLLEVHGAGESPAVARIEAFEEPVRKISLRPQRANTTCPDCGTLLGHGCLLIASTRRTLKVFQVFAPPEDAGDECICRPDVLGRSAPSSPTISRVSSMSTPSRRFSPRKKVATPTRPAQPSFVTDASLRPPMPPTRTPSPHGSSSPERERERTTNGLTSPAAPPPRSKPVSPHASPLPTSARLPDTTPSRPAAFSLFSSEQSTLDDANGLAPRSVSPRQLHHIEVASIAIDERGSWTALADRVIGLRRSTDSLYDTERDLGGARGWEVWSLALGLPGGPLDAGFLETTSSLKDALGTLDGDVQESTSIGGKVAVKSKSDSLHPGGHAQTALRRRRPSMLPPDDDAKPAPPAPSLLPFSRARPLVHALDGSAVAVGLGNRVVVLRPTSTGQGPAIRDQGNGFLGI</sequence>
<keyword evidence="5" id="KW-0256">Endoplasmic reticulum</keyword>
<comment type="subcellular location">
    <subcellularLocation>
        <location evidence="1">Endoplasmic reticulum</location>
    </subcellularLocation>
    <subcellularLocation>
        <location evidence="2">Golgi apparatus membrane</location>
    </subcellularLocation>
</comment>
<dbReference type="GO" id="GO:0005789">
    <property type="term" value="C:endoplasmic reticulum membrane"/>
    <property type="evidence" value="ECO:0007669"/>
    <property type="project" value="InterPro"/>
</dbReference>
<evidence type="ECO:0000256" key="8">
    <source>
        <dbReference type="SAM" id="MobiDB-lite"/>
    </source>
</evidence>
<dbReference type="GO" id="GO:0032936">
    <property type="term" value="C:SREBP-SCAP complex"/>
    <property type="evidence" value="ECO:0007669"/>
    <property type="project" value="TreeGrafter"/>
</dbReference>
<evidence type="ECO:0000256" key="2">
    <source>
        <dbReference type="ARBA" id="ARBA00004394"/>
    </source>
</evidence>
<dbReference type="GO" id="GO:0032934">
    <property type="term" value="F:sterol binding"/>
    <property type="evidence" value="ECO:0007669"/>
    <property type="project" value="InterPro"/>
</dbReference>
<dbReference type="PANTHER" id="PTHR46378">
    <property type="entry name" value="STEROL REGULATORY ELEMENT-BINDING PROTEIN CLEAVAGE-ACTIVATING PROTEIN"/>
    <property type="match status" value="1"/>
</dbReference>
<feature type="region of interest" description="Disordered" evidence="8">
    <location>
        <begin position="1"/>
        <end position="31"/>
    </location>
</feature>
<proteinExistence type="predicted"/>
<dbReference type="PROSITE" id="PS50156">
    <property type="entry name" value="SSD"/>
    <property type="match status" value="1"/>
</dbReference>
<comment type="caution">
    <text evidence="11">The sequence shown here is derived from an EMBL/GenBank/DDBJ whole genome shotgun (WGS) entry which is preliminary data.</text>
</comment>
<evidence type="ECO:0000256" key="6">
    <source>
        <dbReference type="ARBA" id="ARBA00023034"/>
    </source>
</evidence>
<feature type="transmembrane region" description="Helical" evidence="9">
    <location>
        <begin position="462"/>
        <end position="483"/>
    </location>
</feature>
<dbReference type="InterPro" id="IPR053958">
    <property type="entry name" value="HMGCR/SNAP/NPC1-like_SSD"/>
</dbReference>
<dbReference type="EMBL" id="PUHQ01000007">
    <property type="protein sequence ID" value="KAG0665856.1"/>
    <property type="molecule type" value="Genomic_DNA"/>
</dbReference>
<keyword evidence="7 9" id="KW-0472">Membrane</keyword>
<dbReference type="OrthoDB" id="6510177at2759"/>
<dbReference type="GO" id="GO:0045540">
    <property type="term" value="P:regulation of cholesterol biosynthetic process"/>
    <property type="evidence" value="ECO:0007669"/>
    <property type="project" value="TreeGrafter"/>
</dbReference>
<evidence type="ECO:0000256" key="4">
    <source>
        <dbReference type="ARBA" id="ARBA00022737"/>
    </source>
</evidence>
<evidence type="ECO:0000259" key="10">
    <source>
        <dbReference type="PROSITE" id="PS50156"/>
    </source>
</evidence>
<dbReference type="InterPro" id="IPR000731">
    <property type="entry name" value="SSD"/>
</dbReference>
<feature type="region of interest" description="Disordered" evidence="8">
    <location>
        <begin position="1089"/>
        <end position="1200"/>
    </location>
</feature>
<organism evidence="11 12">
    <name type="scientific">Rhodotorula mucilaginosa</name>
    <name type="common">Yeast</name>
    <name type="synonym">Rhodotorula rubra</name>
    <dbReference type="NCBI Taxonomy" id="5537"/>
    <lineage>
        <taxon>Eukaryota</taxon>
        <taxon>Fungi</taxon>
        <taxon>Dikarya</taxon>
        <taxon>Basidiomycota</taxon>
        <taxon>Pucciniomycotina</taxon>
        <taxon>Microbotryomycetes</taxon>
        <taxon>Sporidiobolales</taxon>
        <taxon>Sporidiobolaceae</taxon>
        <taxon>Rhodotorula</taxon>
    </lineage>
</organism>
<dbReference type="PANTHER" id="PTHR46378:SF1">
    <property type="entry name" value="STEROL REGULATORY ELEMENT-BINDING PROTEIN CLEAVAGE-ACTIVATING PROTEIN"/>
    <property type="match status" value="1"/>
</dbReference>
<dbReference type="InterPro" id="IPR030225">
    <property type="entry name" value="SCAP"/>
</dbReference>
<evidence type="ECO:0000313" key="11">
    <source>
        <dbReference type="EMBL" id="KAG0665856.1"/>
    </source>
</evidence>
<feature type="compositionally biased region" description="Polar residues" evidence="8">
    <location>
        <begin position="15"/>
        <end position="25"/>
    </location>
</feature>
<feature type="transmembrane region" description="Helical" evidence="9">
    <location>
        <begin position="63"/>
        <end position="85"/>
    </location>
</feature>
<keyword evidence="4" id="KW-0677">Repeat</keyword>
<dbReference type="GO" id="GO:0000139">
    <property type="term" value="C:Golgi membrane"/>
    <property type="evidence" value="ECO:0007669"/>
    <property type="project" value="UniProtKB-SubCell"/>
</dbReference>
<feature type="compositionally biased region" description="Polar residues" evidence="8">
    <location>
        <begin position="1093"/>
        <end position="1110"/>
    </location>
</feature>
<protein>
    <recommendedName>
        <fullName evidence="10">SSD domain-containing protein</fullName>
    </recommendedName>
</protein>
<keyword evidence="12" id="KW-1185">Reference proteome</keyword>
<keyword evidence="6" id="KW-0333">Golgi apparatus</keyword>
<feature type="transmembrane region" description="Helical" evidence="9">
    <location>
        <begin position="418"/>
        <end position="442"/>
    </location>
</feature>
<feature type="transmembrane region" description="Helical" evidence="9">
    <location>
        <begin position="387"/>
        <end position="412"/>
    </location>
</feature>
<dbReference type="Pfam" id="PF12349">
    <property type="entry name" value="Sterol-sensing"/>
    <property type="match status" value="1"/>
</dbReference>
<evidence type="ECO:0000256" key="1">
    <source>
        <dbReference type="ARBA" id="ARBA00004240"/>
    </source>
</evidence>
<gene>
    <name evidence="11" type="ORF">C6P46_005950</name>
</gene>
<evidence type="ECO:0000256" key="3">
    <source>
        <dbReference type="ARBA" id="ARBA00022574"/>
    </source>
</evidence>
<evidence type="ECO:0000256" key="5">
    <source>
        <dbReference type="ARBA" id="ARBA00022824"/>
    </source>
</evidence>
<evidence type="ECO:0000256" key="7">
    <source>
        <dbReference type="ARBA" id="ARBA00023136"/>
    </source>
</evidence>
<feature type="region of interest" description="Disordered" evidence="8">
    <location>
        <begin position="742"/>
        <end position="762"/>
    </location>
</feature>
<feature type="domain" description="SSD" evidence="10">
    <location>
        <begin position="359"/>
        <end position="517"/>
    </location>
</feature>
<keyword evidence="9" id="KW-0812">Transmembrane</keyword>
<accession>A0A9P6W8F1</accession>